<feature type="compositionally biased region" description="Basic and acidic residues" evidence="5">
    <location>
        <begin position="2125"/>
        <end position="2152"/>
    </location>
</feature>
<keyword evidence="6" id="KW-1133">Transmembrane helix</keyword>
<dbReference type="InterPro" id="IPR041277">
    <property type="entry name" value="MBG_Lactobacillales"/>
</dbReference>
<feature type="region of interest" description="Disordered" evidence="5">
    <location>
        <begin position="2109"/>
        <end position="2169"/>
    </location>
</feature>
<dbReference type="PROSITE" id="PS50847">
    <property type="entry name" value="GRAM_POS_ANCHORING"/>
    <property type="match status" value="1"/>
</dbReference>
<protein>
    <submittedName>
        <fullName evidence="8">Adhesion Exoprotein</fullName>
    </submittedName>
</protein>
<evidence type="ECO:0000256" key="3">
    <source>
        <dbReference type="ARBA" id="ARBA00022729"/>
    </source>
</evidence>
<dbReference type="Gene3D" id="3.10.430.110">
    <property type="match status" value="3"/>
</dbReference>
<feature type="domain" description="Gram-positive cocci surface proteins LPxTG" evidence="7">
    <location>
        <begin position="2420"/>
        <end position="2457"/>
    </location>
</feature>
<evidence type="ECO:0000256" key="6">
    <source>
        <dbReference type="SAM" id="Phobius"/>
    </source>
</evidence>
<reference evidence="8 9" key="1">
    <citation type="journal article" date="2006" name="Proc. Natl. Acad. Sci. U.S.A.">
        <title>Comparative genomics of the lactic acid bacteria.</title>
        <authorList>
            <person name="Makarova K."/>
            <person name="Slesarev A."/>
            <person name="Wolf Y."/>
            <person name="Sorokin A."/>
            <person name="Mirkin B."/>
            <person name="Koonin E."/>
            <person name="Pavlov A."/>
            <person name="Pavlova N."/>
            <person name="Karamychev V."/>
            <person name="Polouchine N."/>
            <person name="Shakhova V."/>
            <person name="Grigoriev I."/>
            <person name="Lou Y."/>
            <person name="Rohksar D."/>
            <person name="Lucas S."/>
            <person name="Huang K."/>
            <person name="Goodstein D.M."/>
            <person name="Hawkins T."/>
            <person name="Plengvidhya V."/>
            <person name="Welker D."/>
            <person name="Hughes J."/>
            <person name="Goh Y."/>
            <person name="Benson A."/>
            <person name="Baldwin K."/>
            <person name="Lee J.H."/>
            <person name="Diaz-Muniz I."/>
            <person name="Dosti B."/>
            <person name="Smeianov V."/>
            <person name="Wechter W."/>
            <person name="Barabote R."/>
            <person name="Lorca G."/>
            <person name="Altermann E."/>
            <person name="Barrangou R."/>
            <person name="Ganesan B."/>
            <person name="Xie Y."/>
            <person name="Rawsthorne H."/>
            <person name="Tamir D."/>
            <person name="Parker C."/>
            <person name="Breidt F."/>
            <person name="Broadbent J."/>
            <person name="Hutkins R."/>
            <person name="O'Sullivan D."/>
            <person name="Steele J."/>
            <person name="Unlu G."/>
            <person name="Saier M."/>
            <person name="Klaenhammer T."/>
            <person name="Richardson P."/>
            <person name="Kozyavkin S."/>
            <person name="Weimer B."/>
            <person name="Mills D."/>
        </authorList>
    </citation>
    <scope>NUCLEOTIDE SEQUENCE [LARGE SCALE GENOMIC DNA]</scope>
    <source>
        <strain evidence="9">ATCC 33323 / DSM 20243 / BCRC 14619 / CIP 102991 / JCM 1131 / KCTC 3163 / NCIMB 11718 / NCTC 13722 / AM63</strain>
    </source>
</reference>
<dbReference type="NCBIfam" id="TIGR02331">
    <property type="entry name" value="rib_alpha"/>
    <property type="match status" value="4"/>
</dbReference>
<sequence>MVPQFTWGGVNAQAVRADSVNEDATEQVEKKDEANVKAAEVKTTEQKQENNKTAVSATNENAKQNVAENTSDSKKVASNRDVNVIKNDVTTDEKAAAKSSVQTDKDVNANKLNTNTVSVNKLQRNVNVAGLAESKATSEINSTLSVRESMQQKAVSLKANEIARTVIMNKPAGPDQITQSVKLGTMLGSSNGQIIDGKTTKIYTATVIAVGSSTDMKKYRVTVDSDTGEILAGQDLYDTFMNLQPSDFKVNLDAIDQSQIDVPGYTWKITSATPAGANIGKEDYTFGNPQTITIDYTRDVEGNIKKKVTEITDKLVNNQMTTEPARTVILKKTTTGAANDETIVQKADIRGLARTSSKTVAGITEKKIEVAIAPYVEPDKPSSQYYKQYTITFNPDTGQIISGQNDYDQLMALKRSDFKADLPAIEDSQIDVPGYTAIITSATPAGAGLEAETYTFGHPQTITIDYTKVKHTVTYQFKDPFGNQVGTSVPVTGAVGSNQSVNLTLPDGYQLASGSLPTSVTIPESDKIIPIPVKHQLTITLSGESVFNYADDNWQNLVETNELPASGYYVEFNDANARVQLNDGDVTYNENRNAGTYTVSLTEKGLNDIKDQSHDNFIYPDLKDVKSEAKFIINKGNKTISLMGGDTKVFDNTSTLPDQGTFYSGLGLADNDQGRISVYNSDGNPRTIQLTPADVEFWFNGHKIAKDQAKNVGNYNLRLTDDFINKVKAADGNNGNNYEWAYGTNTPTGSDTYTADYVIYQATGKAKLSGNNSKLYDGNAVTTDDVNKGRKITIDLTLPVYKQADEPGDEPQLLGTVDLGKYTLQDGDYTWANGTAPTKGGSYTINLNKDKILAHLQDRLVALAGKGTDPDDSTKSLSNVTISADDMAGQATFAIETTTTYQFVDDDDNGSKVGTPVSKTGLKGESSNISLTVPTNYVLAAGQTLPTSVTFGDTNTTVDIHLKHATKTVDKNNVPDGYTKDDFAETINRTITAKEPTGDVDLSQTTELTRTGTYDEVTKKVISYGNWTTGNFDEVTAPEVAGYTPSQANVAAVTGVTPDYVDPKVVITYAPNDQTGKISYVDVNTGTEVGNTPLTGKTDEEVTINPVAPTGWKIVDGQSIPRTEKATPTGIPPVTVKVEHKTTVVPPTDPKTPKDKLPDNPDKHYPDGVGEKDLNKIIVRQITVVKPDGTREKHDQSVKLTRNATVDEVTGEVIKYGDWTTSNFGEYDAPTVPGYTPSQAKVEGVKVTADSDFAPVTITYTANPHTLNINYVDKDGNKIGNSYQVPGRTDETVAVDVPGHVPANWELVPKQKYTTSITFGSDDPQDQNYVIQHKTTTTDGRDHKDNQDLYREVTRTILMKVPNATSQGRETETLSFYRIKTHDEVTGKDTYSDWASNVTGDKIAFDEFDVSKTNDGKEIAAGYTPTSNDVVLEDKNGDKFVPSQSALKNGVPADSFTVEVAYTPNAQRTTVTYVDENGKEITNPDGSVIPGSHYDLTGVTDQSNVPTNIQNNVPTNWHITDPEVPATITFGADGHTPIKVHVAHNTKPVDKNDVPDGYKESDFSKTINRTITANEPSKSVDLSQKTELTRTGTYDVVTKKVISYGNWTTGKFDEVKAPEVAGYTPNPASVNAESVTADYVDPKLVINYTPNDQTGKISYVDVNTGTEVGITPLTGKTDSDVTITPSAPAGWKIVDGQNIPTTEKATPTGIATVTVKVEHKTTTVPPTDPKTPKDKLPDNPDKHYPDGVSEKDLNKTVVRQITVVKPDGTKESHDQSIKLTRTATVDEVTGEVTKYSDWTTGNFGEYDAPVIPGYTPSQAKVEGVKVTADSDFTPVEITYTPNAQKTTVTYVDENDKEITNPDGSVIPGSHYDVTGVTNKKVDTNIQKNVPTNWHITDPEVPATITFGADGHTPITVHVAHNTKPVDKNDLPDNYKESDFSKTINRTITAKEPNKDVDLSQEIELTRTGTYDEVTKKVISYSDWTTGKFDEVKAPEVAGYTPSQAKVDGVDKVTVDYVDPNVVITYIEDPVGQDITVKKGDTPDPEDGVKNHGDLDKITDPKHPGTKTTYTWKKTPDTSVAGDVPATVVVHYPDGSDKPVDITVHVVDDTPVVPTKNPDPVGQDITVKKGDTPDPEDGVKNHGDLDKITDPKHPGTKTTYTWKKTPDTSVAGDVPATVVVHYPDGSDKSVDITVHVVDDTPVVPTKNPDPVGQDITVKKGDTPDPEDGVNNHGDLDKITDPKHPGTKTTYTWKKTPDTSVAGDVPATVVVHYPDGSDKSVDITVHVVDDTPVVPTKNPDPTGQDIHTPQGKVPTPESAITNKDKMPDGTKYTWKEIPDVNTLGKHPNVVVVTYPDGTAVEVKVNVFVDGTPEVKKETKAPVVKKQVVEPTKVETRQKLVNNYVAPRAVEVQRAQAKGKRQLPQTGAKENIASEVLGMLSVGLGALTAGFASKRRKKNR</sequence>
<feature type="compositionally biased region" description="Low complexity" evidence="5">
    <location>
        <begin position="2109"/>
        <end position="2120"/>
    </location>
</feature>
<feature type="region of interest" description="Disordered" evidence="5">
    <location>
        <begin position="2037"/>
        <end position="2079"/>
    </location>
</feature>
<dbReference type="NCBIfam" id="TIGR01167">
    <property type="entry name" value="LPXTG_anchor"/>
    <property type="match status" value="1"/>
</dbReference>
<dbReference type="Pfam" id="PF08428">
    <property type="entry name" value="Rib"/>
    <property type="match status" value="4"/>
</dbReference>
<feature type="compositionally biased region" description="Basic and acidic residues" evidence="5">
    <location>
        <begin position="1151"/>
        <end position="1170"/>
    </location>
</feature>
<dbReference type="Gene3D" id="3.10.20.320">
    <property type="entry name" value="Putative peptidoglycan bound protein (lpxtg motif)"/>
    <property type="match status" value="5"/>
</dbReference>
<feature type="compositionally biased region" description="Basic and acidic residues" evidence="5">
    <location>
        <begin position="2232"/>
        <end position="2242"/>
    </location>
</feature>
<dbReference type="KEGG" id="lga:LGAS_0410"/>
<dbReference type="Pfam" id="PF17883">
    <property type="entry name" value="MBG"/>
    <property type="match status" value="3"/>
</dbReference>
<dbReference type="InterPro" id="IPR012706">
    <property type="entry name" value="Rib_alpha_Esp_rpt"/>
</dbReference>
<keyword evidence="6" id="KW-0812">Transmembrane</keyword>
<feature type="compositionally biased region" description="Polar residues" evidence="5">
    <location>
        <begin position="51"/>
        <end position="70"/>
    </location>
</feature>
<gene>
    <name evidence="8" type="ordered locus">LGAS_0410</name>
</gene>
<feature type="compositionally biased region" description="Basic and acidic residues" evidence="5">
    <location>
        <begin position="2037"/>
        <end position="2062"/>
    </location>
</feature>
<keyword evidence="3" id="KW-0732">Signal</keyword>
<evidence type="ECO:0000256" key="5">
    <source>
        <dbReference type="SAM" id="MobiDB-lite"/>
    </source>
</evidence>
<feature type="region of interest" description="Disordered" evidence="5">
    <location>
        <begin position="1144"/>
        <end position="1170"/>
    </location>
</feature>
<dbReference type="Pfam" id="PF17966">
    <property type="entry name" value="Muc_B2"/>
    <property type="match status" value="5"/>
</dbReference>
<evidence type="ECO:0000256" key="2">
    <source>
        <dbReference type="ARBA" id="ARBA00022525"/>
    </source>
</evidence>
<evidence type="ECO:0000256" key="4">
    <source>
        <dbReference type="ARBA" id="ARBA00023088"/>
    </source>
</evidence>
<keyword evidence="1" id="KW-0134">Cell wall</keyword>
<feature type="compositionally biased region" description="Basic and acidic residues" evidence="5">
    <location>
        <begin position="1730"/>
        <end position="1749"/>
    </location>
</feature>
<dbReference type="EMBL" id="CP000413">
    <property type="protein sequence ID" value="ABJ59815.1"/>
    <property type="molecule type" value="Genomic_DNA"/>
</dbReference>
<evidence type="ECO:0000313" key="8">
    <source>
        <dbReference type="EMBL" id="ABJ59815.1"/>
    </source>
</evidence>
<dbReference type="InterPro" id="IPR019931">
    <property type="entry name" value="LPXTG_anchor"/>
</dbReference>
<feature type="region of interest" description="Disordered" evidence="5">
    <location>
        <begin position="1718"/>
        <end position="1749"/>
    </location>
</feature>
<feature type="compositionally biased region" description="Basic and acidic residues" evidence="5">
    <location>
        <begin position="27"/>
        <end position="50"/>
    </location>
</feature>
<evidence type="ECO:0000313" key="9">
    <source>
        <dbReference type="Proteomes" id="UP000000664"/>
    </source>
</evidence>
<feature type="region of interest" description="Disordered" evidence="5">
    <location>
        <begin position="17"/>
        <end position="77"/>
    </location>
</feature>
<keyword evidence="2" id="KW-0964">Secreted</keyword>
<evidence type="ECO:0000256" key="1">
    <source>
        <dbReference type="ARBA" id="ARBA00022512"/>
    </source>
</evidence>
<keyword evidence="4" id="KW-0572">Peptidoglycan-anchor</keyword>
<organism evidence="8 9">
    <name type="scientific">Lactobacillus gasseri (strain ATCC 33323 / DSM 20243 / BCRC 14619 / CIP 102991 / JCM 1131 / KCTC 3163 / NCIMB 11718 / NCTC 13722 / AM63)</name>
    <dbReference type="NCBI Taxonomy" id="324831"/>
    <lineage>
        <taxon>Bacteria</taxon>
        <taxon>Bacillati</taxon>
        <taxon>Bacillota</taxon>
        <taxon>Bacilli</taxon>
        <taxon>Lactobacillales</taxon>
        <taxon>Lactobacillaceae</taxon>
        <taxon>Lactobacillus</taxon>
    </lineage>
</organism>
<evidence type="ECO:0000259" key="7">
    <source>
        <dbReference type="PROSITE" id="PS50847"/>
    </source>
</evidence>
<feature type="region of interest" description="Disordered" evidence="5">
    <location>
        <begin position="2289"/>
        <end position="2327"/>
    </location>
</feature>
<name>A0A830YL66_LACGA</name>
<dbReference type="Proteomes" id="UP000000664">
    <property type="component" value="Chromosome"/>
</dbReference>
<dbReference type="Pfam" id="PF00746">
    <property type="entry name" value="Gram_pos_anchor"/>
    <property type="match status" value="1"/>
</dbReference>
<proteinExistence type="predicted"/>
<keyword evidence="6" id="KW-0472">Membrane</keyword>
<dbReference type="Gene3D" id="2.60.40.4300">
    <property type="match status" value="6"/>
</dbReference>
<dbReference type="InterPro" id="IPR059115">
    <property type="entry name" value="Rib"/>
</dbReference>
<feature type="compositionally biased region" description="Low complexity" evidence="5">
    <location>
        <begin position="2289"/>
        <end position="2300"/>
    </location>
</feature>
<feature type="compositionally biased region" description="Low complexity" evidence="5">
    <location>
        <begin position="2200"/>
        <end position="2210"/>
    </location>
</feature>
<feature type="transmembrane region" description="Helical" evidence="6">
    <location>
        <begin position="2429"/>
        <end position="2449"/>
    </location>
</feature>
<accession>A0A830YL66</accession>
<dbReference type="InterPro" id="IPR041495">
    <property type="entry name" value="Mub_B2"/>
</dbReference>
<feature type="region of interest" description="Disordered" evidence="5">
    <location>
        <begin position="2200"/>
        <end position="2259"/>
    </location>
</feature>